<feature type="region of interest" description="Disordered" evidence="5">
    <location>
        <begin position="2449"/>
        <end position="2477"/>
    </location>
</feature>
<keyword evidence="3 7" id="KW-0732">Signal</keyword>
<feature type="region of interest" description="Disordered" evidence="5">
    <location>
        <begin position="2206"/>
        <end position="2234"/>
    </location>
</feature>
<feature type="signal peptide" evidence="7">
    <location>
        <begin position="1"/>
        <end position="20"/>
    </location>
</feature>
<feature type="region of interest" description="Disordered" evidence="5">
    <location>
        <begin position="626"/>
        <end position="645"/>
    </location>
</feature>
<keyword evidence="2" id="KW-0964">Secreted</keyword>
<keyword evidence="10" id="KW-1185">Reference proteome</keyword>
<organism evidence="9 10">
    <name type="scientific">Nocardioides kongjuensis</name>
    <dbReference type="NCBI Taxonomy" id="349522"/>
    <lineage>
        <taxon>Bacteria</taxon>
        <taxon>Bacillati</taxon>
        <taxon>Actinomycetota</taxon>
        <taxon>Actinomycetes</taxon>
        <taxon>Propionibacteriales</taxon>
        <taxon>Nocardioidaceae</taxon>
        <taxon>Nocardioides</taxon>
    </lineage>
</organism>
<feature type="compositionally biased region" description="Low complexity" evidence="5">
    <location>
        <begin position="2708"/>
        <end position="2720"/>
    </location>
</feature>
<dbReference type="PANTHER" id="PTHR34819">
    <property type="entry name" value="LARGE CYSTEINE-RICH PERIPLASMIC PROTEIN OMCB"/>
    <property type="match status" value="1"/>
</dbReference>
<dbReference type="InterPro" id="IPR047589">
    <property type="entry name" value="DUF11_rpt"/>
</dbReference>
<name>A0A852S1P8_9ACTN</name>
<feature type="chain" id="PRO_5032825659" evidence="7">
    <location>
        <begin position="21"/>
        <end position="3112"/>
    </location>
</feature>
<dbReference type="SUPFAM" id="SSF63829">
    <property type="entry name" value="Calcium-dependent phosphotriesterase"/>
    <property type="match status" value="1"/>
</dbReference>
<evidence type="ECO:0000259" key="8">
    <source>
        <dbReference type="PROSITE" id="PS50847"/>
    </source>
</evidence>
<reference evidence="9 10" key="1">
    <citation type="submission" date="2020-07" db="EMBL/GenBank/DDBJ databases">
        <title>Sequencing the genomes of 1000 actinobacteria strains.</title>
        <authorList>
            <person name="Klenk H.-P."/>
        </authorList>
    </citation>
    <scope>NUCLEOTIDE SEQUENCE [LARGE SCALE GENOMIC DNA]</scope>
    <source>
        <strain evidence="9 10">DSM 19082</strain>
    </source>
</reference>
<feature type="region of interest" description="Disordered" evidence="5">
    <location>
        <begin position="2692"/>
        <end position="2720"/>
    </location>
</feature>
<feature type="region of interest" description="Disordered" evidence="5">
    <location>
        <begin position="1117"/>
        <end position="1145"/>
    </location>
</feature>
<feature type="region of interest" description="Disordered" evidence="5">
    <location>
        <begin position="2575"/>
        <end position="2603"/>
    </location>
</feature>
<feature type="region of interest" description="Disordered" evidence="5">
    <location>
        <begin position="1234"/>
        <end position="1262"/>
    </location>
</feature>
<evidence type="ECO:0000256" key="5">
    <source>
        <dbReference type="SAM" id="MobiDB-lite"/>
    </source>
</evidence>
<dbReference type="EMBL" id="JACCBF010000001">
    <property type="protein sequence ID" value="NYD32752.1"/>
    <property type="molecule type" value="Genomic_DNA"/>
</dbReference>
<keyword evidence="6" id="KW-0472">Membrane</keyword>
<dbReference type="RefSeq" id="WP_179728885.1">
    <property type="nucleotide sequence ID" value="NZ_BAABEF010000001.1"/>
</dbReference>
<keyword evidence="6" id="KW-1133">Transmembrane helix</keyword>
<feature type="compositionally biased region" description="Low complexity" evidence="5">
    <location>
        <begin position="2465"/>
        <end position="2477"/>
    </location>
</feature>
<evidence type="ECO:0000313" key="9">
    <source>
        <dbReference type="EMBL" id="NYD32752.1"/>
    </source>
</evidence>
<feature type="compositionally biased region" description="Low complexity" evidence="5">
    <location>
        <begin position="764"/>
        <end position="776"/>
    </location>
</feature>
<feature type="domain" description="Gram-positive cocci surface proteins LPxTG" evidence="8">
    <location>
        <begin position="3076"/>
        <end position="3112"/>
    </location>
</feature>
<sequence>MFVALALVVPNALLQPAADAAPGDSYLTSDAVAGCFLAQAVSGSTTMYGIVYDSVTDTATFTADYNKDGTNDVGTGSTNSIGYNPIDGYIYGTQLRAGVNYLVKIGQSGVVVNNAVMVLPDSVTSDTGMTAYFVGTVAPNGTMYIANGIGGSRYVTINLNTLTSATGVLTNAGSSYTPDSLADWTYANGLLYGAETDGDIVVFDPATGARVARYAGVLPSLVSGNFYGAAYTLGNGTMVFSNNNTGQLWLWDPANPTVRINYGTGPSNSNNDGTCVPSSPSIHLEKTTTASNLVVGQSITYTFVGTNTGNVPLNNITITDIAAQFTGSGTMGTIGGCTWQGGVAGTLYPGRTVTCSASYTVTQGDVDRGSVYNNAEIKGISADLNATVVTDQDDATVSGTQTPSIDLVKTASPNSLAVGTPISYTFIATNTGNVTLHGVTITETQFSGSGTVPVPGGCTTSMVGTTDPATLAPGETMTCTATYSPTQADVDAYANNPVSGQLTNTAHVVGLSPANVSVTDDANAAVPANPSPQITLTKTPTPTTYESSGDVITYQFVATNTGNVTLTDVSILDDVTAFTGDGGALTAIAGCTTSNAASTNPTTLLPGETMTCAATYTVSQEDLDDGTVHNKADVTGTPPSGPAASATATADAAAIQSPGLSVNKVASLADGDGDGLADVGEVITYSFTVTNTGNVTLAPVTVTDAKLGLTDAACVASLSVGATDVPCSTTVAYTVTQADVDAGVVHNSVTATGTPPSGPPVVSPPDTTDTPADQAGGLSLTKVADKSDLVVGEVITYTFTATNEGVTTLTDVAISEVAGSFTGSGVMSPIGGCTVNGVAATNGSATLLPGESLACTATYTVTQADVDAGQVTNVADADGTSPTGPVDAPDATEQVPGTASPGLSVNKVASLADGDGDGLADVGEVITYSFTVTNTGNVTLAPVTVTDAKLGLTDAACVASLSVGATDVPCSTTVAYTVTQADVDAGVVHNSVTATGTPPSGPPVVSPPDTTDTPADQAGGLSLTKVADKSDLVVGEVITYTFTATNEGVTTLTDVAISEVAGSFTGSGVMSPIGGCTVNGVAATNGSATLLPGESLACTATYTVTQADVDAGQVTNVADADGTSPTGPVDAPDATEQVPGTASPGLSVNKVASLADGDGDGLADVGEVITYSFTVTNTGNVTLAPVTVTDAKLGLTDAACVASLSVGATDVPCSTTVAYTVTQADVDAGVVHNSVTATGTPPSGPPVVSPPDTTDTPADQAGGLSLTKVADKSDLVVGEVITYTFTATNEGVTTLTDVAISEVAGSFTGSGVMSPIGGCTVNGVAATNGSATLLPGESLACTATYTVTQADVDAGQVTNVADADGTSPTGPVDAPDATEQVPGTASPGLSVNKVASLADGDGDGLADVGEVITYSFTVTNTGNVTLAPVTVTDAKLGLTDAACVASLSVGATDVPCSTTVAYTVTQADVDAGVVHNSVTATGTPPSGPPVVSPPDTTDTPADQAGGLSLTKVADKSDLVVGEVITYTFTATNEGVTTLTDVAISEVAGSFTGSGVMSPIGGCTVNGVAATNGSATLLPGESLACTATYTVTQADVDAGQVTNVADADGTSPTGPVDAPDATEQVPGTASPGLSVNKVASLADGDGDGLADVGEVITYSFTVTNTGNVTLAPVTVTDAKLGLTDAACVASLSVGATDVPCSTTVAYTVTQADVDAGVVHNSVTATGTPPSGPPVVSPPDTTDTPADQAGGLSLTKVADKSDLVVGEVITYTFTATNEGVTTLTDVAISEVAGSFTGSGVMSPIGGCTVNGVAATNGSATLLPGESLACTATYTVTQADVDAGQVTNVADADGTSPTGPVDAPDATEQVPGTASPGLSVNKVASLADGDGDGLADVGEVITYSFTVTNTGNVTLAPVTVTDAKLGLTDAACVASLSVGATDVPCSTTVAYTVTQADVDAGVVHNSVTATGTPPSGPPVVSPPDTTDTPADQAGGLSLTKVADKSDLVVGEVITYTFTATNEGVTTLTDVAISEVAGSFTGSGVMSPIGGCTVNGVAATNGSATLLPGESLACTATYTVTQADVDAGQVTNVADADGTSPTGPVDAPDATEQVPGTASPGLSVNKVASLADGDGDGLADVGEVITYSFTVTNTGNVTLAPVTVTDAKLGLTDAACVASLSVGATDVPCSTTVAYTVTQADVDAGVVHNSVTATGTPPSGPPVVSPPDTTDTPADQAGGLSLTKVADKSDLVVGEVITYTFTATNEGVTTLTDVAISEVAGSFTGSGVMSPIGGCTVNGVAATNGSATLLPGESLACTATYTVTQADVDAGQVTNVADADGTSPTGPVDAPDATEQVPGTASPGLSVNKVASLADGDGDGLADVGEVITYSFTVTNTGNVTLAPVTVTDAKLGLTDAACVASLSVGATDVPCSTTVAYTVTQADVDAGVVHNSVTATGTPPSGPPVVSPPDTTDTPADQAGGLSLTKVADKSDLVVGEVITYTFTATNEGVTTLTDVAISEVAGSFTGSGVMSPIGGCTVNGVAATNGSATLLPGESLACTATYTVTQADVDAGQVTNVADADGTSPTGPVDAPDATEQVPGTASPGLSVNKVASLADGDGDGLADVGEVITYSFTVTNTGNVTLAPVTVTDAKLGLTDAACVASLSVGATDVPCSTTVAYTVTQADVDAGVVHNSVTATGTPPSGPPVVSPPDTTDTPADQAGGLSLTKVADKSDLVVGEVITYTFTATNTGTTTLSPVTISDAKLGLLDSPCAASLAPGASVACSTSGSYLVTQADVDTGHVDNTATATGIDPSGSTATATDSVTVVGTALPSMSLDKTSRVVDVNGNGKTDVGDQIWYSFVIVNTGNITLSNVVVNDPMLGRLGIGITCATTTLAPRASTTCTADEAYVVTQTDVDAGGVFNRASATADVPPGVPPVVPPNDVTETPAVPAPAIDLDKKAKVEDVNGNGRTDIGDYIHYSFKVTNTGNTTLTNVRVDDEMLAGLGIGITCPQTTLSVGASMKCRADEPYVITRADAELGFVLNTAIVLVDPPADCGCKPPSDSDQENVPVTWSSPLLPDTGLSNAVVWAGAGGLGLLAAGSLMMVAGRRRRGE</sequence>
<feature type="region of interest" description="Disordered" evidence="5">
    <location>
        <begin position="1846"/>
        <end position="1872"/>
    </location>
</feature>
<dbReference type="Pfam" id="PF24346">
    <property type="entry name" value="DUF7507"/>
    <property type="match status" value="23"/>
</dbReference>
<keyword evidence="1" id="KW-0134">Cell wall</keyword>
<evidence type="ECO:0000256" key="4">
    <source>
        <dbReference type="ARBA" id="ARBA00023088"/>
    </source>
</evidence>
<feature type="compositionally biased region" description="Low complexity" evidence="5">
    <location>
        <begin position="2222"/>
        <end position="2234"/>
    </location>
</feature>
<evidence type="ECO:0000256" key="6">
    <source>
        <dbReference type="SAM" id="Phobius"/>
    </source>
</evidence>
<dbReference type="InterPro" id="IPR055354">
    <property type="entry name" value="DUF7507"/>
</dbReference>
<feature type="region of interest" description="Disordered" evidence="5">
    <location>
        <begin position="748"/>
        <end position="776"/>
    </location>
</feature>
<gene>
    <name evidence="9" type="ORF">BJ958_004298</name>
</gene>
<dbReference type="Pfam" id="PF21959">
    <property type="entry name" value="DUF6923"/>
    <property type="match status" value="1"/>
</dbReference>
<comment type="caution">
    <text evidence="9">The sequence shown here is derived from an EMBL/GenBank/DDBJ whole genome shotgun (WGS) entry which is preliminary data.</text>
</comment>
<feature type="region of interest" description="Disordered" evidence="5">
    <location>
        <begin position="1720"/>
        <end position="1748"/>
    </location>
</feature>
<feature type="region of interest" description="Disordered" evidence="5">
    <location>
        <begin position="1477"/>
        <end position="1505"/>
    </location>
</feature>
<feature type="region of interest" description="Disordered" evidence="5">
    <location>
        <begin position="2332"/>
        <end position="2358"/>
    </location>
</feature>
<evidence type="ECO:0000256" key="2">
    <source>
        <dbReference type="ARBA" id="ARBA00022525"/>
    </source>
</evidence>
<keyword evidence="6" id="KW-0812">Transmembrane</keyword>
<evidence type="ECO:0000256" key="3">
    <source>
        <dbReference type="ARBA" id="ARBA00022729"/>
    </source>
</evidence>
<keyword evidence="4" id="KW-0572">Peptidoglycan-anchor</keyword>
<dbReference type="Proteomes" id="UP000582231">
    <property type="component" value="Unassembled WGS sequence"/>
</dbReference>
<dbReference type="InterPro" id="IPR051172">
    <property type="entry name" value="Chlamydia_OmcB"/>
</dbReference>
<dbReference type="InterPro" id="IPR054215">
    <property type="entry name" value="DUF6923"/>
</dbReference>
<feature type="compositionally biased region" description="Low complexity" evidence="5">
    <location>
        <begin position="1736"/>
        <end position="1748"/>
    </location>
</feature>
<feature type="compositionally biased region" description="Low complexity" evidence="5">
    <location>
        <begin position="1493"/>
        <end position="1505"/>
    </location>
</feature>
<dbReference type="InterPro" id="IPR019931">
    <property type="entry name" value="LPXTG_anchor"/>
</dbReference>
<evidence type="ECO:0000313" key="10">
    <source>
        <dbReference type="Proteomes" id="UP000582231"/>
    </source>
</evidence>
<feature type="region of interest" description="Disordered" evidence="5">
    <location>
        <begin position="1360"/>
        <end position="1386"/>
    </location>
</feature>
<feature type="transmembrane region" description="Helical" evidence="6">
    <location>
        <begin position="3084"/>
        <end position="3105"/>
    </location>
</feature>
<feature type="compositionally biased region" description="Low complexity" evidence="5">
    <location>
        <begin position="1979"/>
        <end position="1991"/>
    </location>
</feature>
<proteinExistence type="predicted"/>
<feature type="compositionally biased region" description="Low complexity" evidence="5">
    <location>
        <begin position="1007"/>
        <end position="1019"/>
    </location>
</feature>
<feature type="region of interest" description="Disordered" evidence="5">
    <location>
        <begin position="1963"/>
        <end position="1991"/>
    </location>
</feature>
<feature type="region of interest" description="Disordered" evidence="5">
    <location>
        <begin position="991"/>
        <end position="1019"/>
    </location>
</feature>
<feature type="region of interest" description="Disordered" evidence="5">
    <location>
        <begin position="874"/>
        <end position="900"/>
    </location>
</feature>
<feature type="region of interest" description="Disordered" evidence="5">
    <location>
        <begin position="2089"/>
        <end position="2117"/>
    </location>
</feature>
<feature type="compositionally biased region" description="Low complexity" evidence="5">
    <location>
        <begin position="1250"/>
        <end position="1262"/>
    </location>
</feature>
<protein>
    <submittedName>
        <fullName evidence="9">Putative repeat protein (TIGR01451 family)</fullName>
    </submittedName>
</protein>
<dbReference type="PANTHER" id="PTHR34819:SF3">
    <property type="entry name" value="CELL SURFACE PROTEIN"/>
    <property type="match status" value="1"/>
</dbReference>
<feature type="compositionally biased region" description="Low complexity" evidence="5">
    <location>
        <begin position="635"/>
        <end position="645"/>
    </location>
</feature>
<feature type="region of interest" description="Disordered" evidence="5">
    <location>
        <begin position="1603"/>
        <end position="1631"/>
    </location>
</feature>
<evidence type="ECO:0000256" key="1">
    <source>
        <dbReference type="ARBA" id="ARBA00022512"/>
    </source>
</evidence>
<dbReference type="PROSITE" id="PS50847">
    <property type="entry name" value="GRAM_POS_ANCHORING"/>
    <property type="match status" value="1"/>
</dbReference>
<accession>A0A852S1P8</accession>
<evidence type="ECO:0000256" key="7">
    <source>
        <dbReference type="SAM" id="SignalP"/>
    </source>
</evidence>
<dbReference type="NCBIfam" id="TIGR01451">
    <property type="entry name" value="B_ant_repeat"/>
    <property type="match status" value="23"/>
</dbReference>